<feature type="domain" description="Glycosyltransferase 2-like" evidence="2">
    <location>
        <begin position="9"/>
        <end position="126"/>
    </location>
</feature>
<protein>
    <submittedName>
        <fullName evidence="3">Glycosyltransferase</fullName>
    </submittedName>
</protein>
<reference evidence="3 4" key="1">
    <citation type="submission" date="2019-02" db="EMBL/GenBank/DDBJ databases">
        <title>Complete genome sequence of Pseudomonas sp. SNU WT1 isolated from rainbow trout.</title>
        <authorList>
            <person name="Oh W.T."/>
            <person name="Park S.C."/>
        </authorList>
    </citation>
    <scope>NUCLEOTIDE SEQUENCE [LARGE SCALE GENOMIC DNA]</scope>
    <source>
        <strain evidence="3 4">SNU WT1</strain>
    </source>
</reference>
<gene>
    <name evidence="3" type="ORF">EXN22_20360</name>
</gene>
<proteinExistence type="predicted"/>
<dbReference type="InterPro" id="IPR001173">
    <property type="entry name" value="Glyco_trans_2-like"/>
</dbReference>
<keyword evidence="1" id="KW-1003">Cell membrane</keyword>
<dbReference type="EMBL" id="CP035952">
    <property type="protein sequence ID" value="QBF27920.1"/>
    <property type="molecule type" value="Genomic_DNA"/>
</dbReference>
<dbReference type="GO" id="GO:0016740">
    <property type="term" value="F:transferase activity"/>
    <property type="evidence" value="ECO:0007669"/>
    <property type="project" value="UniProtKB-KW"/>
</dbReference>
<dbReference type="PANTHER" id="PTHR43685">
    <property type="entry name" value="GLYCOSYLTRANSFERASE"/>
    <property type="match status" value="1"/>
</dbReference>
<dbReference type="InterPro" id="IPR029044">
    <property type="entry name" value="Nucleotide-diphossugar_trans"/>
</dbReference>
<organism evidence="3 4">
    <name type="scientific">Pseudomonas tructae</name>
    <dbReference type="NCBI Taxonomy" id="2518644"/>
    <lineage>
        <taxon>Bacteria</taxon>
        <taxon>Pseudomonadati</taxon>
        <taxon>Pseudomonadota</taxon>
        <taxon>Gammaproteobacteria</taxon>
        <taxon>Pseudomonadales</taxon>
        <taxon>Pseudomonadaceae</taxon>
        <taxon>Pseudomonas</taxon>
    </lineage>
</organism>
<dbReference type="RefSeq" id="WP_130265754.1">
    <property type="nucleotide sequence ID" value="NZ_CP035952.1"/>
</dbReference>
<evidence type="ECO:0000313" key="4">
    <source>
        <dbReference type="Proteomes" id="UP000291130"/>
    </source>
</evidence>
<keyword evidence="1" id="KW-0997">Cell inner membrane</keyword>
<keyword evidence="3" id="KW-0808">Transferase</keyword>
<keyword evidence="1" id="KW-0472">Membrane</keyword>
<name>A0A411MMM4_9PSED</name>
<dbReference type="Pfam" id="PF00535">
    <property type="entry name" value="Glycos_transf_2"/>
    <property type="match status" value="1"/>
</dbReference>
<accession>A0A411MMM4</accession>
<dbReference type="Proteomes" id="UP000291130">
    <property type="component" value="Chromosome"/>
</dbReference>
<sequence>MSSYSPKLSVMIVTYNQVDLIGETIESVVSQGYPNLEVVVADDASTDGTQAVINEYQKKYPLQVKPVFNPINLGVTGNSNAAFNACTGELLAVLGGDDLFLPGKIQAQVALFEDPEVVLSYHSVEVFVHQTGEVLFTTNTTEKERVSDVYDLIAKCGIPGASSLMVRRSACPAYGFDTRFPVVSDWMFCIEVGLNGKIKELPGIYGKYRKHGLGASERTFELLDESLRTLDIIQARYPDDPKIRRACQAGAYRYLLGELYRQVVKKNPDKVRQLAPYFLAYSSGLKRLMTRIALAVLANKTFIGIVVGPLQKLKSTLKRNV</sequence>
<dbReference type="KEGG" id="ptk:EXN22_20360"/>
<evidence type="ECO:0000313" key="3">
    <source>
        <dbReference type="EMBL" id="QBF27920.1"/>
    </source>
</evidence>
<dbReference type="PANTHER" id="PTHR43685:SF2">
    <property type="entry name" value="GLYCOSYLTRANSFERASE 2-LIKE DOMAIN-CONTAINING PROTEIN"/>
    <property type="match status" value="1"/>
</dbReference>
<dbReference type="InterPro" id="IPR050834">
    <property type="entry name" value="Glycosyltransf_2"/>
</dbReference>
<dbReference type="OrthoDB" id="9802649at2"/>
<evidence type="ECO:0000259" key="2">
    <source>
        <dbReference type="Pfam" id="PF00535"/>
    </source>
</evidence>
<evidence type="ECO:0000256" key="1">
    <source>
        <dbReference type="ARBA" id="ARBA00022519"/>
    </source>
</evidence>
<dbReference type="SUPFAM" id="SSF53448">
    <property type="entry name" value="Nucleotide-diphospho-sugar transferases"/>
    <property type="match status" value="1"/>
</dbReference>
<keyword evidence="4" id="KW-1185">Reference proteome</keyword>
<dbReference type="Gene3D" id="3.90.550.10">
    <property type="entry name" value="Spore Coat Polysaccharide Biosynthesis Protein SpsA, Chain A"/>
    <property type="match status" value="1"/>
</dbReference>
<dbReference type="AlphaFoldDB" id="A0A411MMM4"/>